<dbReference type="RefSeq" id="WP_107866819.1">
    <property type="nucleotide sequence ID" value="NZ_QAON01000020.1"/>
</dbReference>
<proteinExistence type="predicted"/>
<protein>
    <submittedName>
        <fullName evidence="4">Transcriptional regulatory protein RtcR</fullName>
    </submittedName>
</protein>
<evidence type="ECO:0000313" key="4">
    <source>
        <dbReference type="EMBL" id="PTQ87211.1"/>
    </source>
</evidence>
<dbReference type="Gene3D" id="1.10.8.60">
    <property type="match status" value="1"/>
</dbReference>
<dbReference type="GO" id="GO:0003700">
    <property type="term" value="F:DNA-binding transcription factor activity"/>
    <property type="evidence" value="ECO:0007669"/>
    <property type="project" value="InterPro"/>
</dbReference>
<dbReference type="PROSITE" id="PS50045">
    <property type="entry name" value="SIGMA54_INTERACT_4"/>
    <property type="match status" value="1"/>
</dbReference>
<evidence type="ECO:0000256" key="2">
    <source>
        <dbReference type="ARBA" id="ARBA00022840"/>
    </source>
</evidence>
<dbReference type="PANTHER" id="PTHR32071">
    <property type="entry name" value="TRANSCRIPTIONAL REGULATORY PROTEIN"/>
    <property type="match status" value="1"/>
</dbReference>
<dbReference type="SMART" id="SM00382">
    <property type="entry name" value="AAA"/>
    <property type="match status" value="1"/>
</dbReference>
<dbReference type="AlphaFoldDB" id="A0A2T5ITS2"/>
<evidence type="ECO:0000259" key="3">
    <source>
        <dbReference type="PROSITE" id="PS50045"/>
    </source>
</evidence>
<dbReference type="Proteomes" id="UP000244223">
    <property type="component" value="Unassembled WGS sequence"/>
</dbReference>
<name>A0A2T5ITS2_9GAMM</name>
<comment type="caution">
    <text evidence="4">The sequence shown here is derived from an EMBL/GenBank/DDBJ whole genome shotgun (WGS) entry which is preliminary data.</text>
</comment>
<keyword evidence="5" id="KW-1185">Reference proteome</keyword>
<dbReference type="Pfam" id="PF00158">
    <property type="entry name" value="Sigma54_activat"/>
    <property type="match status" value="1"/>
</dbReference>
<dbReference type="GO" id="GO:0005524">
    <property type="term" value="F:ATP binding"/>
    <property type="evidence" value="ECO:0007669"/>
    <property type="project" value="UniProtKB-KW"/>
</dbReference>
<accession>A0A2T5ITS2</accession>
<dbReference type="InterPro" id="IPR017183">
    <property type="entry name" value="Sigma54_dep_tscrpt_act_RtcR"/>
</dbReference>
<dbReference type="CDD" id="cd00009">
    <property type="entry name" value="AAA"/>
    <property type="match status" value="1"/>
</dbReference>
<dbReference type="InterPro" id="IPR003593">
    <property type="entry name" value="AAA+_ATPase"/>
</dbReference>
<evidence type="ECO:0000313" key="5">
    <source>
        <dbReference type="Proteomes" id="UP000244223"/>
    </source>
</evidence>
<dbReference type="OrthoDB" id="9771372at2"/>
<gene>
    <name evidence="4" type="ORF">C8N29_12016</name>
</gene>
<dbReference type="Pfam" id="PF06956">
    <property type="entry name" value="RtcR"/>
    <property type="match status" value="1"/>
</dbReference>
<dbReference type="EMBL" id="QAON01000020">
    <property type="protein sequence ID" value="PTQ87211.1"/>
    <property type="molecule type" value="Genomic_DNA"/>
</dbReference>
<feature type="domain" description="Sigma-54 factor interaction" evidence="3">
    <location>
        <begin position="183"/>
        <end position="421"/>
    </location>
</feature>
<dbReference type="InterPro" id="IPR027417">
    <property type="entry name" value="P-loop_NTPase"/>
</dbReference>
<dbReference type="InterPro" id="IPR058031">
    <property type="entry name" value="AAA_lid_NorR"/>
</dbReference>
<keyword evidence="1" id="KW-0547">Nucleotide-binding</keyword>
<dbReference type="PANTHER" id="PTHR32071:SF14">
    <property type="entry name" value="TRANSCRIPTIONAL REGULATORY PROTEIN RTCR"/>
    <property type="match status" value="1"/>
</dbReference>
<evidence type="ECO:0000256" key="1">
    <source>
        <dbReference type="ARBA" id="ARBA00022741"/>
    </source>
</evidence>
<sequence>MKTIVFSFLGSQLDAAKGRGRWEKWRPNVALCQHDDFIIDKLVLFYNEQYLDLLNVVMDDIAFISPETVVEPYLMPLENPWDFQEVYGALYEYARAYQFDIDKHQYLVHITTGTHVAQICLFLLTETRYFPAKILQSSPPRKQQNGESGRLDIIDLDLSRYNLLASRFADERLEIQNHLKSGIATKNPTFNVMIAEIEQVALRSRSPVLLLGATGVGKSFLARRVYELKKQRHQLRGEFVEVNCATLRGDSAMSTLFGHAKGAFTGAVSARAGLLRSADGGLLFLDEIGELGADEQAMLLKAIEEKRFYPVGADKEVQSDFQLIAGTCRDLAEEVRLGNFREDLYARLNMWTFHLPPLSERREDIEPNIEFELARFAREQGREVRFNKEARQDYLAYALQPKALWSGNFRDLSSSVSRMATLANGGRVTCEDVNKEIQRLEKLWSNQQQEAFSLCKQFLPNTWQTFDDFDLFQLEAVLAVCQQANSLSEAGRQLFAQSRQQKASTNDADRLKKYLAKFDLQWGDI</sequence>
<dbReference type="FunFam" id="3.40.50.300:FF:001653">
    <property type="entry name" value="Transcriptional regulator RtcR"/>
    <property type="match status" value="1"/>
</dbReference>
<dbReference type="Pfam" id="PF25601">
    <property type="entry name" value="AAA_lid_14"/>
    <property type="match status" value="1"/>
</dbReference>
<organism evidence="4 5">
    <name type="scientific">Agitococcus lubricus</name>
    <dbReference type="NCBI Taxonomy" id="1077255"/>
    <lineage>
        <taxon>Bacteria</taxon>
        <taxon>Pseudomonadati</taxon>
        <taxon>Pseudomonadota</taxon>
        <taxon>Gammaproteobacteria</taxon>
        <taxon>Moraxellales</taxon>
        <taxon>Moraxellaceae</taxon>
        <taxon>Agitococcus</taxon>
    </lineage>
</organism>
<reference evidence="4 5" key="1">
    <citation type="submission" date="2018-04" db="EMBL/GenBank/DDBJ databases">
        <title>Genomic Encyclopedia of Archaeal and Bacterial Type Strains, Phase II (KMG-II): from individual species to whole genera.</title>
        <authorList>
            <person name="Goeker M."/>
        </authorList>
    </citation>
    <scope>NUCLEOTIDE SEQUENCE [LARGE SCALE GENOMIC DNA]</scope>
    <source>
        <strain evidence="4 5">DSM 5822</strain>
    </source>
</reference>
<dbReference type="SUPFAM" id="SSF52540">
    <property type="entry name" value="P-loop containing nucleoside triphosphate hydrolases"/>
    <property type="match status" value="1"/>
</dbReference>
<dbReference type="PIRSF" id="PIRSF037354">
    <property type="entry name" value="Txn_actvtr_RtcR"/>
    <property type="match status" value="1"/>
</dbReference>
<dbReference type="NCBIfam" id="NF038308">
    <property type="entry name" value="RNA_repair_RtcR"/>
    <property type="match status" value="1"/>
</dbReference>
<keyword evidence="2" id="KW-0067">ATP-binding</keyword>
<dbReference type="InterPro" id="IPR009715">
    <property type="entry name" value="RtcR"/>
</dbReference>
<dbReference type="InterPro" id="IPR002078">
    <property type="entry name" value="Sigma_54_int"/>
</dbReference>
<dbReference type="Gene3D" id="3.40.50.300">
    <property type="entry name" value="P-loop containing nucleotide triphosphate hydrolases"/>
    <property type="match status" value="1"/>
</dbReference>